<dbReference type="AlphaFoldDB" id="A0A938Y4G7"/>
<protein>
    <submittedName>
        <fullName evidence="2">Uncharacterized protein</fullName>
    </submittedName>
</protein>
<name>A0A938Y4G7_9BACL</name>
<keyword evidence="3" id="KW-1185">Reference proteome</keyword>
<evidence type="ECO:0000256" key="1">
    <source>
        <dbReference type="SAM" id="SignalP"/>
    </source>
</evidence>
<gene>
    <name evidence="2" type="ORF">JOD01_003083</name>
</gene>
<feature type="signal peptide" evidence="1">
    <location>
        <begin position="1"/>
        <end position="24"/>
    </location>
</feature>
<evidence type="ECO:0000313" key="3">
    <source>
        <dbReference type="Proteomes" id="UP000717624"/>
    </source>
</evidence>
<accession>A0A938Y4G7</accession>
<dbReference type="RefSeq" id="WP_204519144.1">
    <property type="nucleotide sequence ID" value="NZ_BAABIN010000019.1"/>
</dbReference>
<sequence>MKFQAIIATTTIVASLGFAGSANALTHDSKDDVHVYKSPSLFSVWQSPVLNYPTTDVQSASFNTVSENRLSWVFIPENPVNDHRP</sequence>
<comment type="caution">
    <text evidence="2">The sequence shown here is derived from an EMBL/GenBank/DDBJ whole genome shotgun (WGS) entry which is preliminary data.</text>
</comment>
<evidence type="ECO:0000313" key="2">
    <source>
        <dbReference type="EMBL" id="MBM7591432.1"/>
    </source>
</evidence>
<keyword evidence="1" id="KW-0732">Signal</keyword>
<dbReference type="Proteomes" id="UP000717624">
    <property type="component" value="Unassembled WGS sequence"/>
</dbReference>
<proteinExistence type="predicted"/>
<organism evidence="2 3">
    <name type="scientific">Brevibacillus fulvus</name>
    <dbReference type="NCBI Taxonomy" id="1125967"/>
    <lineage>
        <taxon>Bacteria</taxon>
        <taxon>Bacillati</taxon>
        <taxon>Bacillota</taxon>
        <taxon>Bacilli</taxon>
        <taxon>Bacillales</taxon>
        <taxon>Paenibacillaceae</taxon>
        <taxon>Brevibacillus</taxon>
    </lineage>
</organism>
<reference evidence="2" key="1">
    <citation type="submission" date="2021-01" db="EMBL/GenBank/DDBJ databases">
        <title>Genomic Encyclopedia of Type Strains, Phase IV (KMG-IV): sequencing the most valuable type-strain genomes for metagenomic binning, comparative biology and taxonomic classification.</title>
        <authorList>
            <person name="Goeker M."/>
        </authorList>
    </citation>
    <scope>NUCLEOTIDE SEQUENCE</scope>
    <source>
        <strain evidence="2">DSM 25523</strain>
    </source>
</reference>
<dbReference type="EMBL" id="JAFBEB010000012">
    <property type="protein sequence ID" value="MBM7591432.1"/>
    <property type="molecule type" value="Genomic_DNA"/>
</dbReference>
<feature type="chain" id="PRO_5037530741" evidence="1">
    <location>
        <begin position="25"/>
        <end position="85"/>
    </location>
</feature>